<comment type="similarity">
    <text evidence="1 7">Belongs to the TRAFAC class translation factor GTPase superfamily. Classic translation factor GTPase family. EF-Tu/EF-1A subfamily.</text>
</comment>
<sequence length="462" mass="50676">MGKEKIHINIVVIGHVDSGKSTSTGHLIYKCGGIDKRTIEKFEKEAQEMGKGSFKYAWVLDKLKAERERGITIDIALWKFETTKYYVTIIDAPGHRDFIKNMITGTSQADCAVLIVAAGVGEFEAGISKNGQTREHALLAYTLGVKQLIIGINKMDSTEPPFSSARFEEIKKEVEAYIKKIGYNPKAVPFVPISGWHGDNMLEPSERMPWFKGWAVERKEGNASGKTLFEALDSILPPARPTDKPLRLPLQDVYKIGGIGTVPVGRVETGVLKPGMVVTFAPNNVTTEVKSVEMHHEALTEALPGDNVGFNIKNVSVKEIRRGNVCGDSKNDPPKSTKSFIAQVIVLNHPGEIKNGYSPVLDCHTCHIACKFAEIREKCDRRSGKKLEDNPKFVKSGDAAIVELTPTKPMCVEAFSDYPPLGRFAVRDMRQTVAVGVIKSVEKEDAAAGKVTKAALKATKGK</sequence>
<dbReference type="SUPFAM" id="SSF50447">
    <property type="entry name" value="Translation proteins"/>
    <property type="match status" value="1"/>
</dbReference>
<organism evidence="9 10">
    <name type="scientific">Potamilus streckersoni</name>
    <dbReference type="NCBI Taxonomy" id="2493646"/>
    <lineage>
        <taxon>Eukaryota</taxon>
        <taxon>Metazoa</taxon>
        <taxon>Spiralia</taxon>
        <taxon>Lophotrochozoa</taxon>
        <taxon>Mollusca</taxon>
        <taxon>Bivalvia</taxon>
        <taxon>Autobranchia</taxon>
        <taxon>Heteroconchia</taxon>
        <taxon>Palaeoheterodonta</taxon>
        <taxon>Unionida</taxon>
        <taxon>Unionoidea</taxon>
        <taxon>Unionidae</taxon>
        <taxon>Ambleminae</taxon>
        <taxon>Lampsilini</taxon>
        <taxon>Potamilus</taxon>
    </lineage>
</organism>
<evidence type="ECO:0000313" key="10">
    <source>
        <dbReference type="Proteomes" id="UP001195483"/>
    </source>
</evidence>
<evidence type="ECO:0000256" key="1">
    <source>
        <dbReference type="ARBA" id="ARBA00007249"/>
    </source>
</evidence>
<reference evidence="9" key="3">
    <citation type="submission" date="2023-05" db="EMBL/GenBank/DDBJ databases">
        <authorList>
            <person name="Smith C.H."/>
        </authorList>
    </citation>
    <scope>NUCLEOTIDE SEQUENCE</scope>
    <source>
        <strain evidence="9">CHS0354</strain>
        <tissue evidence="9">Mantle</tissue>
    </source>
</reference>
<protein>
    <recommendedName>
        <fullName evidence="7">Elongation factor 1-alpha</fullName>
    </recommendedName>
</protein>
<comment type="function">
    <text evidence="7">This protein promotes the GTP-dependent binding of aminoacyl-tRNA to the A-site of ribosomes during protein biosynthesis.</text>
</comment>
<dbReference type="Gene3D" id="3.40.50.300">
    <property type="entry name" value="P-loop containing nucleotide triphosphate hydrolases"/>
    <property type="match status" value="1"/>
</dbReference>
<comment type="caution">
    <text evidence="9">The sequence shown here is derived from an EMBL/GenBank/DDBJ whole genome shotgun (WGS) entry which is preliminary data.</text>
</comment>
<dbReference type="PROSITE" id="PS51722">
    <property type="entry name" value="G_TR_2"/>
    <property type="match status" value="1"/>
</dbReference>
<dbReference type="InterPro" id="IPR054696">
    <property type="entry name" value="GTP-eEF1A_C"/>
</dbReference>
<dbReference type="FunFam" id="2.40.30.10:FF:000168">
    <property type="entry name" value="Elongation factor 1-alpha 2"/>
    <property type="match status" value="1"/>
</dbReference>
<dbReference type="Pfam" id="PF03144">
    <property type="entry name" value="GTP_EFTU_D2"/>
    <property type="match status" value="1"/>
</dbReference>
<dbReference type="InterPro" id="IPR031157">
    <property type="entry name" value="G_TR_CS"/>
</dbReference>
<evidence type="ECO:0000256" key="4">
    <source>
        <dbReference type="ARBA" id="ARBA00022768"/>
    </source>
</evidence>
<dbReference type="FunFam" id="2.40.30.10:FF:000005">
    <property type="entry name" value="Elongation factor 1-alpha"/>
    <property type="match status" value="1"/>
</dbReference>
<dbReference type="InterPro" id="IPR009000">
    <property type="entry name" value="Transl_B-barrel_sf"/>
</dbReference>
<dbReference type="InterPro" id="IPR027417">
    <property type="entry name" value="P-loop_NTPase"/>
</dbReference>
<dbReference type="GO" id="GO:0003746">
    <property type="term" value="F:translation elongation factor activity"/>
    <property type="evidence" value="ECO:0007669"/>
    <property type="project" value="UniProtKB-UniRule"/>
</dbReference>
<dbReference type="EMBL" id="JAEAOA010000858">
    <property type="protein sequence ID" value="KAK3611926.1"/>
    <property type="molecule type" value="Genomic_DNA"/>
</dbReference>
<dbReference type="Pfam" id="PF22594">
    <property type="entry name" value="GTP-eEF1A_C"/>
    <property type="match status" value="1"/>
</dbReference>
<keyword evidence="2" id="KW-0597">Phosphoprotein</keyword>
<dbReference type="InterPro" id="IPR000795">
    <property type="entry name" value="T_Tr_GTP-bd_dom"/>
</dbReference>
<dbReference type="InterPro" id="IPR050100">
    <property type="entry name" value="TRAFAC_GTPase_members"/>
</dbReference>
<dbReference type="CDD" id="cd03693">
    <property type="entry name" value="EF1_alpha_II"/>
    <property type="match status" value="1"/>
</dbReference>
<reference evidence="9" key="1">
    <citation type="journal article" date="2021" name="Genome Biol. Evol.">
        <title>A High-Quality Reference Genome for a Parasitic Bivalve with Doubly Uniparental Inheritance (Bivalvia: Unionida).</title>
        <authorList>
            <person name="Smith C.H."/>
        </authorList>
    </citation>
    <scope>NUCLEOTIDE SEQUENCE</scope>
    <source>
        <strain evidence="9">CHS0354</strain>
    </source>
</reference>
<dbReference type="EMBL" id="JAEAOA010000858">
    <property type="protein sequence ID" value="KAK3611927.1"/>
    <property type="molecule type" value="Genomic_DNA"/>
</dbReference>
<dbReference type="CDD" id="cd03705">
    <property type="entry name" value="EF1_alpha_III"/>
    <property type="match status" value="1"/>
</dbReference>
<accession>A0AAE0WEQ5</accession>
<dbReference type="GO" id="GO:0005525">
    <property type="term" value="F:GTP binding"/>
    <property type="evidence" value="ECO:0007669"/>
    <property type="project" value="UniProtKB-UniRule"/>
</dbReference>
<dbReference type="InterPro" id="IPR004539">
    <property type="entry name" value="Transl_elong_EF1A_euk/arc"/>
</dbReference>
<keyword evidence="5" id="KW-0648">Protein biosynthesis</keyword>
<evidence type="ECO:0000256" key="2">
    <source>
        <dbReference type="ARBA" id="ARBA00022553"/>
    </source>
</evidence>
<evidence type="ECO:0000256" key="6">
    <source>
        <dbReference type="ARBA" id="ARBA00023134"/>
    </source>
</evidence>
<gene>
    <name evidence="9" type="ORF">CHS0354_014004</name>
</gene>
<keyword evidence="10" id="KW-1185">Reference proteome</keyword>
<dbReference type="CDD" id="cd01883">
    <property type="entry name" value="EF1_alpha"/>
    <property type="match status" value="1"/>
</dbReference>
<dbReference type="Gene3D" id="2.40.30.10">
    <property type="entry name" value="Translation factors"/>
    <property type="match status" value="2"/>
</dbReference>
<dbReference type="Proteomes" id="UP001195483">
    <property type="component" value="Unassembled WGS sequence"/>
</dbReference>
<dbReference type="HAMAP" id="MF_00118_A">
    <property type="entry name" value="EF_Tu_A"/>
    <property type="match status" value="1"/>
</dbReference>
<dbReference type="InterPro" id="IPR009001">
    <property type="entry name" value="Transl_elong_EF1A/Init_IF2_C"/>
</dbReference>
<keyword evidence="6 7" id="KW-0342">GTP-binding</keyword>
<feature type="domain" description="Tr-type G" evidence="8">
    <location>
        <begin position="5"/>
        <end position="242"/>
    </location>
</feature>
<dbReference type="PROSITE" id="PS00301">
    <property type="entry name" value="G_TR_1"/>
    <property type="match status" value="1"/>
</dbReference>
<name>A0AAE0WEQ5_9BIVA</name>
<dbReference type="InterPro" id="IPR004161">
    <property type="entry name" value="EFTu-like_2"/>
</dbReference>
<evidence type="ECO:0000256" key="3">
    <source>
        <dbReference type="ARBA" id="ARBA00022741"/>
    </source>
</evidence>
<dbReference type="Pfam" id="PF00009">
    <property type="entry name" value="GTP_EFTU"/>
    <property type="match status" value="1"/>
</dbReference>
<dbReference type="PANTHER" id="PTHR23115">
    <property type="entry name" value="TRANSLATION FACTOR"/>
    <property type="match status" value="1"/>
</dbReference>
<dbReference type="SUPFAM" id="SSF52540">
    <property type="entry name" value="P-loop containing nucleoside triphosphate hydrolases"/>
    <property type="match status" value="1"/>
</dbReference>
<dbReference type="AlphaFoldDB" id="A0AAE0WEQ5"/>
<dbReference type="SUPFAM" id="SSF50465">
    <property type="entry name" value="EF-Tu/eEF-1alpha/eIF2-gamma C-terminal domain"/>
    <property type="match status" value="1"/>
</dbReference>
<evidence type="ECO:0000256" key="5">
    <source>
        <dbReference type="ARBA" id="ARBA00022917"/>
    </source>
</evidence>
<dbReference type="FunFam" id="3.40.50.300:FF:000090">
    <property type="entry name" value="Elongation factor 1-alpha"/>
    <property type="match status" value="1"/>
</dbReference>
<evidence type="ECO:0000259" key="8">
    <source>
        <dbReference type="PROSITE" id="PS51722"/>
    </source>
</evidence>
<keyword evidence="4 7" id="KW-0251">Elongation factor</keyword>
<keyword evidence="3 7" id="KW-0547">Nucleotide-binding</keyword>
<evidence type="ECO:0000256" key="7">
    <source>
        <dbReference type="RuleBase" id="RU000325"/>
    </source>
</evidence>
<evidence type="ECO:0000313" key="9">
    <source>
        <dbReference type="EMBL" id="KAK3611926.1"/>
    </source>
</evidence>
<dbReference type="NCBIfam" id="TIGR00483">
    <property type="entry name" value="EF-1_alpha"/>
    <property type="match status" value="1"/>
</dbReference>
<proteinExistence type="inferred from homology"/>
<dbReference type="NCBIfam" id="NF008969">
    <property type="entry name" value="PRK12317.1"/>
    <property type="match status" value="1"/>
</dbReference>
<dbReference type="GO" id="GO:0003924">
    <property type="term" value="F:GTPase activity"/>
    <property type="evidence" value="ECO:0007669"/>
    <property type="project" value="UniProtKB-UniRule"/>
</dbReference>
<dbReference type="PRINTS" id="PR00315">
    <property type="entry name" value="ELONGATNFCT"/>
</dbReference>
<reference evidence="9" key="2">
    <citation type="journal article" date="2021" name="Genome Biol. Evol.">
        <title>Developing a high-quality reference genome for a parasitic bivalve with doubly uniparental inheritance (Bivalvia: Unionida).</title>
        <authorList>
            <person name="Smith C.H."/>
        </authorList>
    </citation>
    <scope>NUCLEOTIDE SEQUENCE</scope>
    <source>
        <strain evidence="9">CHS0354</strain>
        <tissue evidence="9">Mantle</tissue>
    </source>
</reference>